<evidence type="ECO:0000256" key="1">
    <source>
        <dbReference type="ARBA" id="ARBA00004245"/>
    </source>
</evidence>
<sequence>MSQETETVSNNPEASQNGAEAQKESSEDTQPSVQEDACILKRGVPDEAPPSVKKSPMAEATEEFILNEKNAYSEALAAAEVVDSEQSAPEPLAPEPATPVNSESSESAIEEQLESTAPQIVEVSFLSETVVVEEPLLAQLNGQVVEDETPVEEPEPQLMNGQSNGECKFQPKKAVNEDDEVETLNGTENEKNQLLNGTIASELVAEDYKLPDVVEVKKNFENIQPAGQNVTSAPPKKGALSTTLDSQSVKQAYQDVRHDGSETQWAVFKFEGPRIVTSAKGEDFNQFKKQFGDDERAFGYIRVQTGDEMSRRAKFLLVTWVGPSVSVLKRAKMSTDKALIKDVVSNFAVELQTENIGDIELRNFETELDKAAGAHYGTGVRS</sequence>
<dbReference type="GeneID" id="109546902"/>
<proteinExistence type="inferred from homology"/>
<reference evidence="11" key="2">
    <citation type="submission" date="2024-08" db="UniProtKB">
        <authorList>
            <consortium name="EnsemblMetazoa"/>
        </authorList>
    </citation>
    <scope>IDENTIFICATION</scope>
</reference>
<name>A0AAR5QKF8_DENPD</name>
<keyword evidence="2" id="KW-0963">Cytoplasm</keyword>
<organism evidence="11 12">
    <name type="scientific">Dendroctonus ponderosae</name>
    <name type="common">Mountain pine beetle</name>
    <dbReference type="NCBI Taxonomy" id="77166"/>
    <lineage>
        <taxon>Eukaryota</taxon>
        <taxon>Metazoa</taxon>
        <taxon>Ecdysozoa</taxon>
        <taxon>Arthropoda</taxon>
        <taxon>Hexapoda</taxon>
        <taxon>Insecta</taxon>
        <taxon>Pterygota</taxon>
        <taxon>Neoptera</taxon>
        <taxon>Endopterygota</taxon>
        <taxon>Coleoptera</taxon>
        <taxon>Polyphaga</taxon>
        <taxon>Cucujiformia</taxon>
        <taxon>Curculionidae</taxon>
        <taxon>Scolytinae</taxon>
        <taxon>Dendroctonus</taxon>
    </lineage>
</organism>
<dbReference type="GO" id="GO:0030833">
    <property type="term" value="P:regulation of actin filament polymerization"/>
    <property type="evidence" value="ECO:0007669"/>
    <property type="project" value="TreeGrafter"/>
</dbReference>
<dbReference type="GO" id="GO:0030427">
    <property type="term" value="C:site of polarized growth"/>
    <property type="evidence" value="ECO:0007669"/>
    <property type="project" value="TreeGrafter"/>
</dbReference>
<feature type="domain" description="ADF-H" evidence="10">
    <location>
        <begin position="241"/>
        <end position="369"/>
    </location>
</feature>
<dbReference type="SUPFAM" id="SSF55753">
    <property type="entry name" value="Actin depolymerizing proteins"/>
    <property type="match status" value="1"/>
</dbReference>
<dbReference type="Pfam" id="PF00241">
    <property type="entry name" value="Cofilin_ADF"/>
    <property type="match status" value="1"/>
</dbReference>
<evidence type="ECO:0000256" key="4">
    <source>
        <dbReference type="ARBA" id="ARBA00023212"/>
    </source>
</evidence>
<evidence type="ECO:0000256" key="5">
    <source>
        <dbReference type="ARBA" id="ARBA00038052"/>
    </source>
</evidence>
<dbReference type="Gene3D" id="3.40.20.10">
    <property type="entry name" value="Severin"/>
    <property type="match status" value="1"/>
</dbReference>
<comment type="subcellular location">
    <subcellularLocation>
        <location evidence="1">Cytoplasm</location>
        <location evidence="1">Cytoskeleton</location>
    </subcellularLocation>
</comment>
<dbReference type="RefSeq" id="XP_019773632.1">
    <property type="nucleotide sequence ID" value="XM_019918073.2"/>
</dbReference>
<dbReference type="GO" id="GO:0051015">
    <property type="term" value="F:actin filament binding"/>
    <property type="evidence" value="ECO:0007669"/>
    <property type="project" value="TreeGrafter"/>
</dbReference>
<protein>
    <recommendedName>
        <fullName evidence="8">Coactosin-like protein</fullName>
    </recommendedName>
</protein>
<keyword evidence="3" id="KW-0009">Actin-binding</keyword>
<evidence type="ECO:0000259" key="10">
    <source>
        <dbReference type="PROSITE" id="PS51263"/>
    </source>
</evidence>
<feature type="region of interest" description="Disordered" evidence="9">
    <location>
        <begin position="80"/>
        <end position="117"/>
    </location>
</feature>
<dbReference type="PANTHER" id="PTHR10829">
    <property type="entry name" value="CORTACTIN AND DREBRIN"/>
    <property type="match status" value="1"/>
</dbReference>
<dbReference type="Proteomes" id="UP000019118">
    <property type="component" value="Unassembled WGS sequence"/>
</dbReference>
<dbReference type="PROSITE" id="PS51263">
    <property type="entry name" value="ADF_H"/>
    <property type="match status" value="1"/>
</dbReference>
<evidence type="ECO:0000256" key="6">
    <source>
        <dbReference type="ARBA" id="ARBA00058385"/>
    </source>
</evidence>
<evidence type="ECO:0000256" key="3">
    <source>
        <dbReference type="ARBA" id="ARBA00023203"/>
    </source>
</evidence>
<evidence type="ECO:0000256" key="8">
    <source>
        <dbReference type="ARBA" id="ARBA00068121"/>
    </source>
</evidence>
<dbReference type="EnsemblMetazoa" id="XM_019918073.1">
    <property type="protein sequence ID" value="XP_019773632.1"/>
    <property type="gene ID" value="LOC109546902"/>
</dbReference>
<comment type="function">
    <text evidence="6">Binds to F-actin in a calcium-independent manner. Has no direct effect on actin depolymerization. Acts as a chaperone for ALOX5 (5LO), influencing both its stability and activity in leukotrienes synthesis.</text>
</comment>
<dbReference type="SMART" id="SM00102">
    <property type="entry name" value="ADF"/>
    <property type="match status" value="1"/>
</dbReference>
<dbReference type="AlphaFoldDB" id="A0AAR5QKF8"/>
<evidence type="ECO:0000256" key="7">
    <source>
        <dbReference type="ARBA" id="ARBA00062335"/>
    </source>
</evidence>
<dbReference type="InterPro" id="IPR029006">
    <property type="entry name" value="ADF-H/Gelsolin-like_dom_sf"/>
</dbReference>
<dbReference type="CDD" id="cd11282">
    <property type="entry name" value="ADF_coactosin_like"/>
    <property type="match status" value="1"/>
</dbReference>
<dbReference type="KEGG" id="dpa:109546902"/>
<keyword evidence="12" id="KW-1185">Reference proteome</keyword>
<keyword evidence="4" id="KW-0206">Cytoskeleton</keyword>
<dbReference type="PANTHER" id="PTHR10829:SF29">
    <property type="entry name" value="COACTOSIN-LIKE PROTEIN"/>
    <property type="match status" value="1"/>
</dbReference>
<dbReference type="GO" id="GO:0030864">
    <property type="term" value="C:cortical actin cytoskeleton"/>
    <property type="evidence" value="ECO:0007669"/>
    <property type="project" value="TreeGrafter"/>
</dbReference>
<dbReference type="InterPro" id="IPR002108">
    <property type="entry name" value="ADF-H"/>
</dbReference>
<dbReference type="GO" id="GO:0005884">
    <property type="term" value="C:actin filament"/>
    <property type="evidence" value="ECO:0007669"/>
    <property type="project" value="TreeGrafter"/>
</dbReference>
<evidence type="ECO:0000313" key="12">
    <source>
        <dbReference type="Proteomes" id="UP000019118"/>
    </source>
</evidence>
<comment type="subunit">
    <text evidence="7">Interacts with 5-lipoxygenase (ALOX5/5LO) in a calcium-independent manner. Binds to F-actin with a stoichiometry of 1:2.</text>
</comment>
<evidence type="ECO:0000256" key="2">
    <source>
        <dbReference type="ARBA" id="ARBA00022490"/>
    </source>
</evidence>
<dbReference type="FunFam" id="3.40.20.10:FF:000018">
    <property type="entry name" value="Coactosin-like 1"/>
    <property type="match status" value="1"/>
</dbReference>
<evidence type="ECO:0000313" key="11">
    <source>
        <dbReference type="EnsemblMetazoa" id="XP_019773632.1"/>
    </source>
</evidence>
<evidence type="ECO:0000256" key="9">
    <source>
        <dbReference type="SAM" id="MobiDB-lite"/>
    </source>
</evidence>
<feature type="compositionally biased region" description="Polar residues" evidence="9">
    <location>
        <begin position="1"/>
        <end position="19"/>
    </location>
</feature>
<accession>A0AAR5QKF8</accession>
<comment type="similarity">
    <text evidence="5">Belongs to the actin-binding proteins ADF family. Coactosin subfamily.</text>
</comment>
<feature type="region of interest" description="Disordered" evidence="9">
    <location>
        <begin position="1"/>
        <end position="59"/>
    </location>
</feature>
<reference evidence="12" key="1">
    <citation type="journal article" date="2013" name="Genome Biol.">
        <title>Draft genome of the mountain pine beetle, Dendroctonus ponderosae Hopkins, a major forest pest.</title>
        <authorList>
            <person name="Keeling C.I."/>
            <person name="Yuen M.M."/>
            <person name="Liao N.Y."/>
            <person name="Docking T.R."/>
            <person name="Chan S.K."/>
            <person name="Taylor G.A."/>
            <person name="Palmquist D.L."/>
            <person name="Jackman S.D."/>
            <person name="Nguyen A."/>
            <person name="Li M."/>
            <person name="Henderson H."/>
            <person name="Janes J.K."/>
            <person name="Zhao Y."/>
            <person name="Pandoh P."/>
            <person name="Moore R."/>
            <person name="Sperling F.A."/>
            <person name="Huber D.P."/>
            <person name="Birol I."/>
            <person name="Jones S.J."/>
            <person name="Bohlmann J."/>
        </authorList>
    </citation>
    <scope>NUCLEOTIDE SEQUENCE</scope>
</reference>